<proteinExistence type="predicted"/>
<name>A0A3N2PJ09_SODAK</name>
<feature type="non-terminal residue" evidence="2">
    <location>
        <position position="1"/>
    </location>
</feature>
<feature type="region of interest" description="Disordered" evidence="1">
    <location>
        <begin position="183"/>
        <end position="204"/>
    </location>
</feature>
<gene>
    <name evidence="2" type="ORF">SODALDRAFT_241427</name>
</gene>
<dbReference type="Proteomes" id="UP000272025">
    <property type="component" value="Unassembled WGS sequence"/>
</dbReference>
<dbReference type="STRING" id="1314773.A0A3N2PJ09"/>
<evidence type="ECO:0000313" key="2">
    <source>
        <dbReference type="EMBL" id="ROT34528.1"/>
    </source>
</evidence>
<accession>A0A3N2PJ09</accession>
<dbReference type="EMBL" id="ML119069">
    <property type="protein sequence ID" value="ROT34528.1"/>
    <property type="molecule type" value="Genomic_DNA"/>
</dbReference>
<dbReference type="AlphaFoldDB" id="A0A3N2PJ09"/>
<keyword evidence="3" id="KW-1185">Reference proteome</keyword>
<protein>
    <submittedName>
        <fullName evidence="2">Uncharacterized protein</fullName>
    </submittedName>
</protein>
<sequence length="346" mass="39515">VTVVITTSPTPSAPSTDLLSAVIVSFAKYCPSLLACPVIVVFDTFDRVCEIPRLKKGQVTPEGARAYESYRGNVQELVLRTWRLGGRGRHSDRKWSWTTRQVDAEFGSPGEQKEGKNAVRMTIRRATGRGDVAFIEPHARLGFALAVRSALREARTPYVWVHQHDWTLEQAVPLSAMVGVMQRCNPPLPDKDDDEEEDEDGYEPPPVRYIALLSSRMLRYADSGHVQMFPALRALTTSLRRKFRVAATAMRGLPLTPLFFWHDKPHLADRRHYLARVFSSRLAVGRGMFIEDSVGHRARDQMKEGRWARWGSWLYYPFDGEKVCVKHLHGRSWKGEEKMRVDIGRW</sequence>
<feature type="compositionally biased region" description="Acidic residues" evidence="1">
    <location>
        <begin position="191"/>
        <end position="202"/>
    </location>
</feature>
<dbReference type="RefSeq" id="XP_028462334.1">
    <property type="nucleotide sequence ID" value="XM_028607372.1"/>
</dbReference>
<dbReference type="OrthoDB" id="414322at2759"/>
<evidence type="ECO:0000256" key="1">
    <source>
        <dbReference type="SAM" id="MobiDB-lite"/>
    </source>
</evidence>
<feature type="non-terminal residue" evidence="2">
    <location>
        <position position="346"/>
    </location>
</feature>
<evidence type="ECO:0000313" key="3">
    <source>
        <dbReference type="Proteomes" id="UP000272025"/>
    </source>
</evidence>
<organism evidence="2 3">
    <name type="scientific">Sodiomyces alkalinus (strain CBS 110278 / VKM F-3762 / F11)</name>
    <name type="common">Alkaliphilic filamentous fungus</name>
    <dbReference type="NCBI Taxonomy" id="1314773"/>
    <lineage>
        <taxon>Eukaryota</taxon>
        <taxon>Fungi</taxon>
        <taxon>Dikarya</taxon>
        <taxon>Ascomycota</taxon>
        <taxon>Pezizomycotina</taxon>
        <taxon>Sordariomycetes</taxon>
        <taxon>Hypocreomycetidae</taxon>
        <taxon>Glomerellales</taxon>
        <taxon>Plectosphaerellaceae</taxon>
        <taxon>Sodiomyces</taxon>
    </lineage>
</organism>
<dbReference type="GeneID" id="39575850"/>
<reference evidence="2 3" key="1">
    <citation type="journal article" date="2018" name="Mol. Ecol.">
        <title>The obligate alkalophilic soda-lake fungus Sodiomyces alkalinus has shifted to a protein diet.</title>
        <authorList>
            <person name="Grum-Grzhimaylo A.A."/>
            <person name="Falkoski D.L."/>
            <person name="van den Heuvel J."/>
            <person name="Valero-Jimenez C.A."/>
            <person name="Min B."/>
            <person name="Choi I.G."/>
            <person name="Lipzen A."/>
            <person name="Daum C.G."/>
            <person name="Aanen D.K."/>
            <person name="Tsang A."/>
            <person name="Henrissat B."/>
            <person name="Bilanenko E.N."/>
            <person name="de Vries R.P."/>
            <person name="van Kan J.A.L."/>
            <person name="Grigoriev I.V."/>
            <person name="Debets A.J.M."/>
        </authorList>
    </citation>
    <scope>NUCLEOTIDE SEQUENCE [LARGE SCALE GENOMIC DNA]</scope>
    <source>
        <strain evidence="2 3">F11</strain>
    </source>
</reference>